<sequence length="392" mass="41655">MAIARSFRSVTAVMVVVAFVVIGFPVDGVLAQAPGGSSGACFDTLARQIEAKQNLRYFSSALRESSFLPSLRGPGPYVVFAPSDEAFESIRGDDADVLNMELSKLISYHIAGAAAYDRLMEVQKGDSFEVSTLCSSCDDVRVSTLQSGQILVNGDARVEDTLDTCNGLLVVVDAILSPGSGSPAPAPPAQVECSSADPTCCDLPPPEFTCMQQKIWGKCDESWMILGNGNGGYCRYTCGRCGVEERTFELDPSPPAEEEPRRDDGDDRRGGGRRITPVDPRISCQCAEDGRSGRVDTGRKGCFKINMAEEAAGRYAGRAGGRVGEAVAGYWGGDASTYASYFAGLWSNVAQGWAREAYSGATTNICYVMDPSGCASATASERFPGAAWRSCD</sequence>
<accession>A0AAX4P2F1</accession>
<dbReference type="Gene3D" id="2.30.180.10">
    <property type="entry name" value="FAS1 domain"/>
    <property type="match status" value="1"/>
</dbReference>
<dbReference type="EMBL" id="CP151503">
    <property type="protein sequence ID" value="WZN60374.1"/>
    <property type="molecule type" value="Genomic_DNA"/>
</dbReference>
<evidence type="ECO:0000256" key="2">
    <source>
        <dbReference type="SAM" id="SignalP"/>
    </source>
</evidence>
<protein>
    <submittedName>
        <fullName evidence="4">FAS1 domain-containing protein</fullName>
    </submittedName>
</protein>
<dbReference type="Proteomes" id="UP001472866">
    <property type="component" value="Chromosome 03"/>
</dbReference>
<feature type="compositionally biased region" description="Basic and acidic residues" evidence="1">
    <location>
        <begin position="258"/>
        <end position="270"/>
    </location>
</feature>
<evidence type="ECO:0000256" key="1">
    <source>
        <dbReference type="SAM" id="MobiDB-lite"/>
    </source>
</evidence>
<feature type="region of interest" description="Disordered" evidence="1">
    <location>
        <begin position="248"/>
        <end position="277"/>
    </location>
</feature>
<reference evidence="4 5" key="1">
    <citation type="submission" date="2024-03" db="EMBL/GenBank/DDBJ databases">
        <title>Complete genome sequence of the green alga Chloropicon roscoffensis RCC1871.</title>
        <authorList>
            <person name="Lemieux C."/>
            <person name="Pombert J.-F."/>
            <person name="Otis C."/>
            <person name="Turmel M."/>
        </authorList>
    </citation>
    <scope>NUCLEOTIDE SEQUENCE [LARGE SCALE GENOMIC DNA]</scope>
    <source>
        <strain evidence="4 5">RCC1871</strain>
    </source>
</reference>
<evidence type="ECO:0000259" key="3">
    <source>
        <dbReference type="PROSITE" id="PS50213"/>
    </source>
</evidence>
<dbReference type="SUPFAM" id="SSF82153">
    <property type="entry name" value="FAS1 domain"/>
    <property type="match status" value="1"/>
</dbReference>
<keyword evidence="2" id="KW-0732">Signal</keyword>
<name>A0AAX4P2F1_9CHLO</name>
<dbReference type="AlphaFoldDB" id="A0AAX4P2F1"/>
<feature type="domain" description="FAS1" evidence="3">
    <location>
        <begin position="42"/>
        <end position="176"/>
    </location>
</feature>
<evidence type="ECO:0000313" key="5">
    <source>
        <dbReference type="Proteomes" id="UP001472866"/>
    </source>
</evidence>
<dbReference type="Pfam" id="PF02469">
    <property type="entry name" value="Fasciclin"/>
    <property type="match status" value="1"/>
</dbReference>
<organism evidence="4 5">
    <name type="scientific">Chloropicon roscoffensis</name>
    <dbReference type="NCBI Taxonomy" id="1461544"/>
    <lineage>
        <taxon>Eukaryota</taxon>
        <taxon>Viridiplantae</taxon>
        <taxon>Chlorophyta</taxon>
        <taxon>Chloropicophyceae</taxon>
        <taxon>Chloropicales</taxon>
        <taxon>Chloropicaceae</taxon>
        <taxon>Chloropicon</taxon>
    </lineage>
</organism>
<dbReference type="PROSITE" id="PS50213">
    <property type="entry name" value="FAS1"/>
    <property type="match status" value="1"/>
</dbReference>
<gene>
    <name evidence="4" type="ORF">HKI87_03g19030</name>
</gene>
<evidence type="ECO:0000313" key="4">
    <source>
        <dbReference type="EMBL" id="WZN60374.1"/>
    </source>
</evidence>
<proteinExistence type="predicted"/>
<dbReference type="InterPro" id="IPR036378">
    <property type="entry name" value="FAS1_dom_sf"/>
</dbReference>
<keyword evidence="5" id="KW-1185">Reference proteome</keyword>
<dbReference type="InterPro" id="IPR000782">
    <property type="entry name" value="FAS1_domain"/>
</dbReference>
<feature type="chain" id="PRO_5043388286" evidence="2">
    <location>
        <begin position="32"/>
        <end position="392"/>
    </location>
</feature>
<feature type="signal peptide" evidence="2">
    <location>
        <begin position="1"/>
        <end position="31"/>
    </location>
</feature>